<dbReference type="EMBL" id="BPLQ01003899">
    <property type="protein sequence ID" value="GIY04172.1"/>
    <property type="molecule type" value="Genomic_DNA"/>
</dbReference>
<dbReference type="Proteomes" id="UP001054837">
    <property type="component" value="Unassembled WGS sequence"/>
</dbReference>
<reference evidence="1 2" key="1">
    <citation type="submission" date="2021-06" db="EMBL/GenBank/DDBJ databases">
        <title>Caerostris darwini draft genome.</title>
        <authorList>
            <person name="Kono N."/>
            <person name="Arakawa K."/>
        </authorList>
    </citation>
    <scope>NUCLEOTIDE SEQUENCE [LARGE SCALE GENOMIC DNA]</scope>
</reference>
<evidence type="ECO:0000313" key="1">
    <source>
        <dbReference type="EMBL" id="GIY04172.1"/>
    </source>
</evidence>
<accession>A0AAV4Q7J4</accession>
<gene>
    <name evidence="1" type="ORF">CDAR_441061</name>
</gene>
<organism evidence="1 2">
    <name type="scientific">Caerostris darwini</name>
    <dbReference type="NCBI Taxonomy" id="1538125"/>
    <lineage>
        <taxon>Eukaryota</taxon>
        <taxon>Metazoa</taxon>
        <taxon>Ecdysozoa</taxon>
        <taxon>Arthropoda</taxon>
        <taxon>Chelicerata</taxon>
        <taxon>Arachnida</taxon>
        <taxon>Araneae</taxon>
        <taxon>Araneomorphae</taxon>
        <taxon>Entelegynae</taxon>
        <taxon>Araneoidea</taxon>
        <taxon>Araneidae</taxon>
        <taxon>Caerostris</taxon>
    </lineage>
</organism>
<evidence type="ECO:0000313" key="2">
    <source>
        <dbReference type="Proteomes" id="UP001054837"/>
    </source>
</evidence>
<sequence length="137" mass="15317">MALYPSVFFPRQIRPSGNLEGWSLLQGLAVGVKWKEKGARRRFQLLCEPSQPLVSCSQSASGALLPFVNGVPCVCVCMREDESRKWIFISSPFAWAAREGWGVERNMEREGKGNFGERRTEGSKSFRLWGGVAEGEC</sequence>
<keyword evidence="2" id="KW-1185">Reference proteome</keyword>
<proteinExistence type="predicted"/>
<protein>
    <submittedName>
        <fullName evidence="1">Uncharacterized protein</fullName>
    </submittedName>
</protein>
<name>A0AAV4Q7J4_9ARAC</name>
<dbReference type="AlphaFoldDB" id="A0AAV4Q7J4"/>
<comment type="caution">
    <text evidence="1">The sequence shown here is derived from an EMBL/GenBank/DDBJ whole genome shotgun (WGS) entry which is preliminary data.</text>
</comment>